<dbReference type="RefSeq" id="WP_191724501.1">
    <property type="nucleotide sequence ID" value="NZ_JACSQK010000009.1"/>
</dbReference>
<dbReference type="PROSITE" id="PS50949">
    <property type="entry name" value="HTH_GNTR"/>
    <property type="match status" value="1"/>
</dbReference>
<evidence type="ECO:0000256" key="3">
    <source>
        <dbReference type="ARBA" id="ARBA00023163"/>
    </source>
</evidence>
<dbReference type="InterPro" id="IPR000524">
    <property type="entry name" value="Tscrpt_reg_HTH_GntR"/>
</dbReference>
<dbReference type="Pfam" id="PF00392">
    <property type="entry name" value="GntR"/>
    <property type="match status" value="1"/>
</dbReference>
<dbReference type="PANTHER" id="PTHR43537">
    <property type="entry name" value="TRANSCRIPTIONAL REGULATOR, GNTR FAMILY"/>
    <property type="match status" value="1"/>
</dbReference>
<dbReference type="EMBL" id="JACSQK010000009">
    <property type="protein sequence ID" value="MBD7962086.1"/>
    <property type="molecule type" value="Genomic_DNA"/>
</dbReference>
<dbReference type="SMART" id="SM00345">
    <property type="entry name" value="HTH_GNTR"/>
    <property type="match status" value="1"/>
</dbReference>
<comment type="caution">
    <text evidence="5">The sequence shown here is derived from an EMBL/GenBank/DDBJ whole genome shotgun (WGS) entry which is preliminary data.</text>
</comment>
<keyword evidence="3" id="KW-0804">Transcription</keyword>
<accession>A0ABR8SF34</accession>
<name>A0ABR8SF34_9BURK</name>
<dbReference type="InterPro" id="IPR036390">
    <property type="entry name" value="WH_DNA-bd_sf"/>
</dbReference>
<evidence type="ECO:0000259" key="4">
    <source>
        <dbReference type="PROSITE" id="PS50949"/>
    </source>
</evidence>
<dbReference type="Proteomes" id="UP000634919">
    <property type="component" value="Unassembled WGS sequence"/>
</dbReference>
<dbReference type="Gene3D" id="1.10.10.10">
    <property type="entry name" value="Winged helix-like DNA-binding domain superfamily/Winged helix DNA-binding domain"/>
    <property type="match status" value="1"/>
</dbReference>
<organism evidence="5 6">
    <name type="scientific">Comamonas avium</name>
    <dbReference type="NCBI Taxonomy" id="2762231"/>
    <lineage>
        <taxon>Bacteria</taxon>
        <taxon>Pseudomonadati</taxon>
        <taxon>Pseudomonadota</taxon>
        <taxon>Betaproteobacteria</taxon>
        <taxon>Burkholderiales</taxon>
        <taxon>Comamonadaceae</taxon>
        <taxon>Comamonas</taxon>
    </lineage>
</organism>
<dbReference type="SUPFAM" id="SSF46785">
    <property type="entry name" value="Winged helix' DNA-binding domain"/>
    <property type="match status" value="1"/>
</dbReference>
<proteinExistence type="predicted"/>
<reference evidence="5 6" key="1">
    <citation type="submission" date="2020-08" db="EMBL/GenBank/DDBJ databases">
        <title>A Genomic Blueprint of the Chicken Gut Microbiome.</title>
        <authorList>
            <person name="Gilroy R."/>
            <person name="Ravi A."/>
            <person name="Getino M."/>
            <person name="Pursley I."/>
            <person name="Horton D.L."/>
            <person name="Alikhan N.-F."/>
            <person name="Baker D."/>
            <person name="Gharbi K."/>
            <person name="Hall N."/>
            <person name="Watson M."/>
            <person name="Adriaenssens E.M."/>
            <person name="Foster-Nyarko E."/>
            <person name="Jarju S."/>
            <person name="Secka A."/>
            <person name="Antonio M."/>
            <person name="Oren A."/>
            <person name="Chaudhuri R."/>
            <person name="La Ragione R.M."/>
            <person name="Hildebrand F."/>
            <person name="Pallen M.J."/>
        </authorList>
    </citation>
    <scope>NUCLEOTIDE SEQUENCE [LARGE SCALE GENOMIC DNA]</scope>
    <source>
        <strain evidence="5 6">Sa2CVA6</strain>
    </source>
</reference>
<evidence type="ECO:0000313" key="5">
    <source>
        <dbReference type="EMBL" id="MBD7962086.1"/>
    </source>
</evidence>
<gene>
    <name evidence="5" type="ORF">H9646_16570</name>
</gene>
<evidence type="ECO:0000256" key="2">
    <source>
        <dbReference type="ARBA" id="ARBA00023125"/>
    </source>
</evidence>
<dbReference type="PANTHER" id="PTHR43537:SF5">
    <property type="entry name" value="UXU OPERON TRANSCRIPTIONAL REGULATOR"/>
    <property type="match status" value="1"/>
</dbReference>
<dbReference type="CDD" id="cd07377">
    <property type="entry name" value="WHTH_GntR"/>
    <property type="match status" value="1"/>
</dbReference>
<sequence>MTACLPLQPQSLSTAIADRLRQRILQGEWLPGTGLLDGEIASSLGVSRTPVREAMKLLCHEGLLTAHPRRGMTVAILNTAQVQEAQALLQLLRSHLALHPAIEGGLAQQLQALALQRLQLANLAALTQN</sequence>
<keyword evidence="2" id="KW-0238">DNA-binding</keyword>
<protein>
    <submittedName>
        <fullName evidence="5">GntR family transcriptional regulator</fullName>
    </submittedName>
</protein>
<feature type="domain" description="HTH gntR-type" evidence="4">
    <location>
        <begin position="10"/>
        <end position="77"/>
    </location>
</feature>
<keyword evidence="6" id="KW-1185">Reference proteome</keyword>
<dbReference type="InterPro" id="IPR036388">
    <property type="entry name" value="WH-like_DNA-bd_sf"/>
</dbReference>
<keyword evidence="1" id="KW-0805">Transcription regulation</keyword>
<evidence type="ECO:0000256" key="1">
    <source>
        <dbReference type="ARBA" id="ARBA00023015"/>
    </source>
</evidence>
<evidence type="ECO:0000313" key="6">
    <source>
        <dbReference type="Proteomes" id="UP000634919"/>
    </source>
</evidence>